<comment type="caution">
    <text evidence="1">The sequence shown here is derived from an EMBL/GenBank/DDBJ whole genome shotgun (WGS) entry which is preliminary data.</text>
</comment>
<sequence>MPACTLRFYLSVRLSLRARRACARRGRVKTICRRIRSLGCFRAPYASDPCSQPVQCALERKPVMSKTFEPAPRPATEPAPRHAKDAIQDIARYAHFARSASIANLS</sequence>
<accession>A0AAD7X8J2</accession>
<proteinExistence type="predicted"/>
<evidence type="ECO:0000313" key="1">
    <source>
        <dbReference type="EMBL" id="KAJ8472418.1"/>
    </source>
</evidence>
<dbReference type="Proteomes" id="UP001215151">
    <property type="component" value="Unassembled WGS sequence"/>
</dbReference>
<protein>
    <submittedName>
        <fullName evidence="1">Uncharacterized protein</fullName>
    </submittedName>
</protein>
<dbReference type="EMBL" id="JAPEVG010000260">
    <property type="protein sequence ID" value="KAJ8472418.1"/>
    <property type="molecule type" value="Genomic_DNA"/>
</dbReference>
<reference evidence="1" key="1">
    <citation type="submission" date="2022-11" db="EMBL/GenBank/DDBJ databases">
        <title>Genome Sequence of Cubamyces cubensis.</title>
        <authorList>
            <person name="Buettner E."/>
        </authorList>
    </citation>
    <scope>NUCLEOTIDE SEQUENCE</scope>
    <source>
        <strain evidence="1">MPL-01</strain>
    </source>
</reference>
<name>A0AAD7X8J2_9APHY</name>
<dbReference type="AlphaFoldDB" id="A0AAD7X8J2"/>
<organism evidence="1 2">
    <name type="scientific">Trametes cubensis</name>
    <dbReference type="NCBI Taxonomy" id="1111947"/>
    <lineage>
        <taxon>Eukaryota</taxon>
        <taxon>Fungi</taxon>
        <taxon>Dikarya</taxon>
        <taxon>Basidiomycota</taxon>
        <taxon>Agaricomycotina</taxon>
        <taxon>Agaricomycetes</taxon>
        <taxon>Polyporales</taxon>
        <taxon>Polyporaceae</taxon>
        <taxon>Trametes</taxon>
    </lineage>
</organism>
<gene>
    <name evidence="1" type="ORF">ONZ51_g8521</name>
</gene>
<keyword evidence="2" id="KW-1185">Reference proteome</keyword>
<evidence type="ECO:0000313" key="2">
    <source>
        <dbReference type="Proteomes" id="UP001215151"/>
    </source>
</evidence>